<sequence>MEMVNFGQKALPIPQIQLPRKVTGFQTASRSEFSPPFAPICLHQLSTTAHRCRVGLVPFFDAIFPEFPCDDNATASDGHVLAKMVFHSGFKTAFALGLGFPRVNFIVVIWFPSYFDDFVVPFEQINEMTREQLALSLIDDCMKRMNINNQCFMACPLSNCAEMKANGQNGKQKRFTGIF</sequence>
<dbReference type="Proteomes" id="UP001620626">
    <property type="component" value="Unassembled WGS sequence"/>
</dbReference>
<dbReference type="EMBL" id="JBICBT010000212">
    <property type="protein sequence ID" value="KAL3120398.1"/>
    <property type="molecule type" value="Genomic_DNA"/>
</dbReference>
<dbReference type="AlphaFoldDB" id="A0ABD2LYQ5"/>
<gene>
    <name evidence="1" type="ORF">niasHT_005719</name>
</gene>
<evidence type="ECO:0000313" key="2">
    <source>
        <dbReference type="Proteomes" id="UP001620626"/>
    </source>
</evidence>
<name>A0ABD2LYQ5_9BILA</name>
<keyword evidence="2" id="KW-1185">Reference proteome</keyword>
<evidence type="ECO:0000313" key="1">
    <source>
        <dbReference type="EMBL" id="KAL3120398.1"/>
    </source>
</evidence>
<comment type="caution">
    <text evidence="1">The sequence shown here is derived from an EMBL/GenBank/DDBJ whole genome shotgun (WGS) entry which is preliminary data.</text>
</comment>
<accession>A0ABD2LYQ5</accession>
<organism evidence="1 2">
    <name type="scientific">Heterodera trifolii</name>
    <dbReference type="NCBI Taxonomy" id="157864"/>
    <lineage>
        <taxon>Eukaryota</taxon>
        <taxon>Metazoa</taxon>
        <taxon>Ecdysozoa</taxon>
        <taxon>Nematoda</taxon>
        <taxon>Chromadorea</taxon>
        <taxon>Rhabditida</taxon>
        <taxon>Tylenchina</taxon>
        <taxon>Tylenchomorpha</taxon>
        <taxon>Tylenchoidea</taxon>
        <taxon>Heteroderidae</taxon>
        <taxon>Heteroderinae</taxon>
        <taxon>Heterodera</taxon>
    </lineage>
</organism>
<protein>
    <submittedName>
        <fullName evidence="1">Uncharacterized protein</fullName>
    </submittedName>
</protein>
<reference evidence="1 2" key="1">
    <citation type="submission" date="2024-10" db="EMBL/GenBank/DDBJ databases">
        <authorList>
            <person name="Kim D."/>
        </authorList>
    </citation>
    <scope>NUCLEOTIDE SEQUENCE [LARGE SCALE GENOMIC DNA]</scope>
    <source>
        <strain evidence="1">BH-2024</strain>
    </source>
</reference>
<proteinExistence type="predicted"/>